<dbReference type="PANTHER" id="PTHR42978:SF2">
    <property type="entry name" value="102 KBASES UNSTABLE REGION: FROM 1 TO 119443"/>
    <property type="match status" value="1"/>
</dbReference>
<dbReference type="InterPro" id="IPR001279">
    <property type="entry name" value="Metallo-B-lactamas"/>
</dbReference>
<sequence length="285" mass="30780">MTWLRVTPLSAGHCLNLDALTRLGGHLRVRTYPAGFTLLHHPRHGPVLFDTGYGDAAVHAMSRWPGILYGLVTPVRLGPGERAHERLQALGVPPGDVRHVIVSHLHADHVGGLRDFPHATLHLDPLAAPPLLPLRGLRAVRRAYLPETLPPDFTARTSPLQYGPAPDGLAPFTEAADVFGDGSVTALRVPGHAPGMIALVVRHHPDATLTGDGRGLTLLASDAAWTVQALRDDLGVPRPATLAFWDARQERRSRARLHAWLRDHPHARVIVSHDAPEPLPPAGAP</sequence>
<evidence type="ECO:0000256" key="2">
    <source>
        <dbReference type="ARBA" id="ARBA00007749"/>
    </source>
</evidence>
<evidence type="ECO:0000256" key="3">
    <source>
        <dbReference type="ARBA" id="ARBA00022723"/>
    </source>
</evidence>
<evidence type="ECO:0000313" key="8">
    <source>
        <dbReference type="Proteomes" id="UP000635726"/>
    </source>
</evidence>
<proteinExistence type="inferred from homology"/>
<dbReference type="AlphaFoldDB" id="A0A917PGV8"/>
<evidence type="ECO:0000313" key="7">
    <source>
        <dbReference type="EMBL" id="GGJ76397.1"/>
    </source>
</evidence>
<comment type="similarity">
    <text evidence="2">Belongs to the metallo-beta-lactamase superfamily.</text>
</comment>
<dbReference type="GO" id="GO:0046872">
    <property type="term" value="F:metal ion binding"/>
    <property type="evidence" value="ECO:0007669"/>
    <property type="project" value="UniProtKB-KW"/>
</dbReference>
<accession>A0A917PGV8</accession>
<dbReference type="PANTHER" id="PTHR42978">
    <property type="entry name" value="QUORUM-QUENCHING LACTONASE YTNP-RELATED-RELATED"/>
    <property type="match status" value="1"/>
</dbReference>
<dbReference type="Proteomes" id="UP000635726">
    <property type="component" value="Unassembled WGS sequence"/>
</dbReference>
<keyword evidence="8" id="KW-1185">Reference proteome</keyword>
<keyword evidence="3" id="KW-0479">Metal-binding</keyword>
<dbReference type="Pfam" id="PF00753">
    <property type="entry name" value="Lactamase_B"/>
    <property type="match status" value="1"/>
</dbReference>
<evidence type="ECO:0000256" key="4">
    <source>
        <dbReference type="ARBA" id="ARBA00022801"/>
    </source>
</evidence>
<dbReference type="GO" id="GO:0016787">
    <property type="term" value="F:hydrolase activity"/>
    <property type="evidence" value="ECO:0007669"/>
    <property type="project" value="UniProtKB-KW"/>
</dbReference>
<dbReference type="SMART" id="SM00849">
    <property type="entry name" value="Lactamase_B"/>
    <property type="match status" value="1"/>
</dbReference>
<dbReference type="CDD" id="cd07730">
    <property type="entry name" value="metallo-hydrolase-like_MBL-fold"/>
    <property type="match status" value="1"/>
</dbReference>
<evidence type="ECO:0000259" key="6">
    <source>
        <dbReference type="SMART" id="SM00849"/>
    </source>
</evidence>
<dbReference type="SUPFAM" id="SSF56281">
    <property type="entry name" value="Metallo-hydrolase/oxidoreductase"/>
    <property type="match status" value="1"/>
</dbReference>
<feature type="domain" description="Metallo-beta-lactamase" evidence="6">
    <location>
        <begin position="33"/>
        <end position="273"/>
    </location>
</feature>
<dbReference type="EMBL" id="BMOE01000006">
    <property type="protein sequence ID" value="GGJ76397.1"/>
    <property type="molecule type" value="Genomic_DNA"/>
</dbReference>
<gene>
    <name evidence="7" type="ORF">GCM10008939_20760</name>
</gene>
<dbReference type="InterPro" id="IPR051013">
    <property type="entry name" value="MBL_superfamily_lactonases"/>
</dbReference>
<evidence type="ECO:0000256" key="1">
    <source>
        <dbReference type="ARBA" id="ARBA00001947"/>
    </source>
</evidence>
<evidence type="ECO:0000256" key="5">
    <source>
        <dbReference type="ARBA" id="ARBA00022833"/>
    </source>
</evidence>
<dbReference type="Gene3D" id="3.60.15.10">
    <property type="entry name" value="Ribonuclease Z/Hydroxyacylglutathione hydrolase-like"/>
    <property type="match status" value="1"/>
</dbReference>
<reference evidence="7" key="1">
    <citation type="journal article" date="2014" name="Int. J. Syst. Evol. Microbiol.">
        <title>Complete genome sequence of Corynebacterium casei LMG S-19264T (=DSM 44701T), isolated from a smear-ripened cheese.</title>
        <authorList>
            <consortium name="US DOE Joint Genome Institute (JGI-PGF)"/>
            <person name="Walter F."/>
            <person name="Albersmeier A."/>
            <person name="Kalinowski J."/>
            <person name="Ruckert C."/>
        </authorList>
    </citation>
    <scope>NUCLEOTIDE SEQUENCE</scope>
    <source>
        <strain evidence="7">JCM 14371</strain>
    </source>
</reference>
<keyword evidence="4 7" id="KW-0378">Hydrolase</keyword>
<dbReference type="RefSeq" id="WP_229670931.1">
    <property type="nucleotide sequence ID" value="NZ_BMOE01000006.1"/>
</dbReference>
<keyword evidence="5" id="KW-0862">Zinc</keyword>
<reference evidence="7" key="2">
    <citation type="submission" date="2020-09" db="EMBL/GenBank/DDBJ databases">
        <authorList>
            <person name="Sun Q."/>
            <person name="Ohkuma M."/>
        </authorList>
    </citation>
    <scope>NUCLEOTIDE SEQUENCE</scope>
    <source>
        <strain evidence="7">JCM 14371</strain>
    </source>
</reference>
<name>A0A917PGV8_9DEIO</name>
<dbReference type="InterPro" id="IPR036866">
    <property type="entry name" value="RibonucZ/Hydroxyglut_hydro"/>
</dbReference>
<organism evidence="7 8">
    <name type="scientific">Deinococcus aquiradiocola</name>
    <dbReference type="NCBI Taxonomy" id="393059"/>
    <lineage>
        <taxon>Bacteria</taxon>
        <taxon>Thermotogati</taxon>
        <taxon>Deinococcota</taxon>
        <taxon>Deinococci</taxon>
        <taxon>Deinococcales</taxon>
        <taxon>Deinococcaceae</taxon>
        <taxon>Deinococcus</taxon>
    </lineage>
</organism>
<protein>
    <submittedName>
        <fullName evidence="7">Zn-dependent hydrolase</fullName>
    </submittedName>
</protein>
<comment type="caution">
    <text evidence="7">The sequence shown here is derived from an EMBL/GenBank/DDBJ whole genome shotgun (WGS) entry which is preliminary data.</text>
</comment>
<comment type="cofactor">
    <cofactor evidence="1">
        <name>Zn(2+)</name>
        <dbReference type="ChEBI" id="CHEBI:29105"/>
    </cofactor>
</comment>